<reference evidence="6 7" key="1">
    <citation type="submission" date="2021-01" db="EMBL/GenBank/DDBJ databases">
        <title>Genomic Encyclopedia of Type Strains, Phase IV (KMG-IV): sequencing the most valuable type-strain genomes for metagenomic binning, comparative biology and taxonomic classification.</title>
        <authorList>
            <person name="Goeker M."/>
        </authorList>
    </citation>
    <scope>NUCLEOTIDE SEQUENCE [LARGE SCALE GENOMIC DNA]</scope>
    <source>
        <strain evidence="6 7">DSM 24834</strain>
    </source>
</reference>
<protein>
    <submittedName>
        <fullName evidence="6">Iron/zinc/copper transport system ATP-binding protein</fullName>
    </submittedName>
</protein>
<dbReference type="InterPro" id="IPR050153">
    <property type="entry name" value="Metal_Ion_Import_ABC"/>
</dbReference>
<organism evidence="6 7">
    <name type="scientific">Rossellomorea pakistanensis</name>
    <dbReference type="NCBI Taxonomy" id="992288"/>
    <lineage>
        <taxon>Bacteria</taxon>
        <taxon>Bacillati</taxon>
        <taxon>Bacillota</taxon>
        <taxon>Bacilli</taxon>
        <taxon>Bacillales</taxon>
        <taxon>Bacillaceae</taxon>
        <taxon>Rossellomorea</taxon>
    </lineage>
</organism>
<feature type="domain" description="ABC transporter" evidence="5">
    <location>
        <begin position="6"/>
        <end position="238"/>
    </location>
</feature>
<dbReference type="InterPro" id="IPR027417">
    <property type="entry name" value="P-loop_NTPase"/>
</dbReference>
<keyword evidence="2" id="KW-0813">Transport</keyword>
<dbReference type="SUPFAM" id="SSF52540">
    <property type="entry name" value="P-loop containing nucleoside triphosphate hydrolases"/>
    <property type="match status" value="1"/>
</dbReference>
<sequence>MTNTVLSVNELHVSYLGNQALKKISFDLDQGSLAGIIGPNGAGKSTLIKAMIGLIPSDQGNVRILGEAVKKIRKRVAYVPQRNDIDWNFPIHVLDAVLIGTYPNLRLFQKPKKKERDWAFECLKRVGMEDFSKRQIGELSGGQQQRVFLARALAQRADVFFLDEPFVGVDIRSEETIIQILKELQLEGKTTLVVHHDLSKANVYFDELVLLNKELIAKGRVSEVLSSNLIQKAYGNPLAFMNEREVSSR</sequence>
<keyword evidence="7" id="KW-1185">Reference proteome</keyword>
<dbReference type="EMBL" id="JAFBDZ010000004">
    <property type="protein sequence ID" value="MBM7587171.1"/>
    <property type="molecule type" value="Genomic_DNA"/>
</dbReference>
<dbReference type="GO" id="GO:0005524">
    <property type="term" value="F:ATP binding"/>
    <property type="evidence" value="ECO:0007669"/>
    <property type="project" value="UniProtKB-KW"/>
</dbReference>
<name>A0ABS2NI04_9BACI</name>
<dbReference type="SMART" id="SM00382">
    <property type="entry name" value="AAA"/>
    <property type="match status" value="1"/>
</dbReference>
<dbReference type="InterPro" id="IPR003439">
    <property type="entry name" value="ABC_transporter-like_ATP-bd"/>
</dbReference>
<dbReference type="RefSeq" id="WP_205174373.1">
    <property type="nucleotide sequence ID" value="NZ_JAFBDZ010000004.1"/>
</dbReference>
<dbReference type="Proteomes" id="UP001646157">
    <property type="component" value="Unassembled WGS sequence"/>
</dbReference>
<dbReference type="PANTHER" id="PTHR42734:SF5">
    <property type="entry name" value="IRON TRANSPORT SYSTEM ATP-BINDING PROTEIN HI_0361-RELATED"/>
    <property type="match status" value="1"/>
</dbReference>
<evidence type="ECO:0000313" key="7">
    <source>
        <dbReference type="Proteomes" id="UP001646157"/>
    </source>
</evidence>
<gene>
    <name evidence="6" type="ORF">JOC86_003744</name>
</gene>
<dbReference type="Pfam" id="PF00005">
    <property type="entry name" value="ABC_tran"/>
    <property type="match status" value="1"/>
</dbReference>
<evidence type="ECO:0000256" key="1">
    <source>
        <dbReference type="ARBA" id="ARBA00005417"/>
    </source>
</evidence>
<evidence type="ECO:0000313" key="6">
    <source>
        <dbReference type="EMBL" id="MBM7587171.1"/>
    </source>
</evidence>
<evidence type="ECO:0000256" key="2">
    <source>
        <dbReference type="ARBA" id="ARBA00022448"/>
    </source>
</evidence>
<comment type="similarity">
    <text evidence="1">Belongs to the ABC transporter superfamily.</text>
</comment>
<keyword evidence="4 6" id="KW-0067">ATP-binding</keyword>
<proteinExistence type="inferred from homology"/>
<evidence type="ECO:0000256" key="3">
    <source>
        <dbReference type="ARBA" id="ARBA00022741"/>
    </source>
</evidence>
<dbReference type="PANTHER" id="PTHR42734">
    <property type="entry name" value="METAL TRANSPORT SYSTEM ATP-BINDING PROTEIN TM_0124-RELATED"/>
    <property type="match status" value="1"/>
</dbReference>
<dbReference type="PROSITE" id="PS00211">
    <property type="entry name" value="ABC_TRANSPORTER_1"/>
    <property type="match status" value="1"/>
</dbReference>
<evidence type="ECO:0000256" key="4">
    <source>
        <dbReference type="ARBA" id="ARBA00022840"/>
    </source>
</evidence>
<dbReference type="InterPro" id="IPR003593">
    <property type="entry name" value="AAA+_ATPase"/>
</dbReference>
<dbReference type="Gene3D" id="3.40.50.300">
    <property type="entry name" value="P-loop containing nucleotide triphosphate hydrolases"/>
    <property type="match status" value="1"/>
</dbReference>
<keyword evidence="3" id="KW-0547">Nucleotide-binding</keyword>
<comment type="caution">
    <text evidence="6">The sequence shown here is derived from an EMBL/GenBank/DDBJ whole genome shotgun (WGS) entry which is preliminary data.</text>
</comment>
<dbReference type="CDD" id="cd03235">
    <property type="entry name" value="ABC_Metallic_Cations"/>
    <property type="match status" value="1"/>
</dbReference>
<dbReference type="PROSITE" id="PS50893">
    <property type="entry name" value="ABC_TRANSPORTER_2"/>
    <property type="match status" value="1"/>
</dbReference>
<accession>A0ABS2NI04</accession>
<evidence type="ECO:0000259" key="5">
    <source>
        <dbReference type="PROSITE" id="PS50893"/>
    </source>
</evidence>
<dbReference type="InterPro" id="IPR017871">
    <property type="entry name" value="ABC_transporter-like_CS"/>
</dbReference>